<evidence type="ECO:0000256" key="1">
    <source>
        <dbReference type="ARBA" id="ARBA00023002"/>
    </source>
</evidence>
<keyword evidence="4" id="KW-1185">Reference proteome</keyword>
<dbReference type="SUPFAM" id="SSF53720">
    <property type="entry name" value="ALDH-like"/>
    <property type="match status" value="1"/>
</dbReference>
<sequence length="529" mass="55783">MLKHHTWPLHIAGQDVDGASWVHPVDVSLMLTDPRAAKQAATAAANGEPAPGVIATVAVAGPDHVAAATKAAAEAFPAWRRTPLADRLAIGADIHHRILAHRDELAAVMMAEGYPSRVAQWSIAGIAHSLSPEYLARSAAQMTREETVGNRRLLVRHLPDGVIAFHPPRNAAATLSCLAIPMMLAGNTLVMRAPTAVPAGVMYIFRELVLPALREAGAPAGVCNIVCGGAQDMLQAWLADPLIDDIAFVGSSELGIQVGAQCVQHGKKPLLELAGNDGFVVWEDADLDRSVLAAAEAFLASTQICMVPKYVVAHPTIADEFITRLTTHVRDLRPGLPTDPDATLAPVAKAAEFLTMLTKSQDAGTTLLTGGSLIDLAGNPNPHGPFVQPTLIRVNGLDIARTLPAVTEETFFPLLPIIVPEQGPDLLGQVLALLNANAYGLRNSLWATNPDTIDRFLTDITNGGIIKVNDSHSGTTPFLPTHGGTGLSGGPFGETYYPLLRATHLQAVSIGTDIDVPDALVTVDTGSRP</sequence>
<proteinExistence type="predicted"/>
<reference evidence="4" key="1">
    <citation type="journal article" date="2019" name="Int. J. Syst. Evol. Microbiol.">
        <title>The Global Catalogue of Microorganisms (GCM) 10K type strain sequencing project: providing services to taxonomists for standard genome sequencing and annotation.</title>
        <authorList>
            <consortium name="The Broad Institute Genomics Platform"/>
            <consortium name="The Broad Institute Genome Sequencing Center for Infectious Disease"/>
            <person name="Wu L."/>
            <person name="Ma J."/>
        </authorList>
    </citation>
    <scope>NUCLEOTIDE SEQUENCE [LARGE SCALE GENOMIC DNA]</scope>
    <source>
        <strain evidence="4">KCTC 12848</strain>
    </source>
</reference>
<dbReference type="Pfam" id="PF00171">
    <property type="entry name" value="Aldedh"/>
    <property type="match status" value="1"/>
</dbReference>
<accession>A0ABV9Y5K1</accession>
<dbReference type="RefSeq" id="WP_344039787.1">
    <property type="nucleotide sequence ID" value="NZ_BAAAKE010000018.1"/>
</dbReference>
<dbReference type="EMBL" id="JBHSJB010000017">
    <property type="protein sequence ID" value="MFC5055931.1"/>
    <property type="molecule type" value="Genomic_DNA"/>
</dbReference>
<dbReference type="PANTHER" id="PTHR43353:SF5">
    <property type="entry name" value="SUCCINATE-SEMIALDEHYDE DEHYDROGENASE, MITOCHONDRIAL"/>
    <property type="match status" value="1"/>
</dbReference>
<dbReference type="Gene3D" id="3.40.309.10">
    <property type="entry name" value="Aldehyde Dehydrogenase, Chain A, domain 2"/>
    <property type="match status" value="1"/>
</dbReference>
<evidence type="ECO:0000313" key="3">
    <source>
        <dbReference type="EMBL" id="MFC5055931.1"/>
    </source>
</evidence>
<dbReference type="Gene3D" id="3.40.605.10">
    <property type="entry name" value="Aldehyde Dehydrogenase, Chain A, domain 1"/>
    <property type="match status" value="1"/>
</dbReference>
<dbReference type="InterPro" id="IPR016162">
    <property type="entry name" value="Ald_DH_N"/>
</dbReference>
<dbReference type="InterPro" id="IPR016163">
    <property type="entry name" value="Ald_DH_C"/>
</dbReference>
<dbReference type="PANTHER" id="PTHR43353">
    <property type="entry name" value="SUCCINATE-SEMIALDEHYDE DEHYDROGENASE, MITOCHONDRIAL"/>
    <property type="match status" value="1"/>
</dbReference>
<dbReference type="Proteomes" id="UP001595833">
    <property type="component" value="Unassembled WGS sequence"/>
</dbReference>
<name>A0ABV9Y5K1_9PSEU</name>
<protein>
    <submittedName>
        <fullName evidence="3">Aldehyde dehydrogenase family protein</fullName>
    </submittedName>
</protein>
<dbReference type="InterPro" id="IPR015590">
    <property type="entry name" value="Aldehyde_DH_dom"/>
</dbReference>
<dbReference type="InterPro" id="IPR016161">
    <property type="entry name" value="Ald_DH/histidinol_DH"/>
</dbReference>
<gene>
    <name evidence="3" type="ORF">ACFPFM_19505</name>
</gene>
<dbReference type="InterPro" id="IPR050740">
    <property type="entry name" value="Aldehyde_DH_Superfamily"/>
</dbReference>
<feature type="domain" description="Aldehyde dehydrogenase" evidence="2">
    <location>
        <begin position="53"/>
        <end position="489"/>
    </location>
</feature>
<keyword evidence="1" id="KW-0560">Oxidoreductase</keyword>
<evidence type="ECO:0000313" key="4">
    <source>
        <dbReference type="Proteomes" id="UP001595833"/>
    </source>
</evidence>
<evidence type="ECO:0000259" key="2">
    <source>
        <dbReference type="Pfam" id="PF00171"/>
    </source>
</evidence>
<organism evidence="3 4">
    <name type="scientific">Saccharothrix xinjiangensis</name>
    <dbReference type="NCBI Taxonomy" id="204798"/>
    <lineage>
        <taxon>Bacteria</taxon>
        <taxon>Bacillati</taxon>
        <taxon>Actinomycetota</taxon>
        <taxon>Actinomycetes</taxon>
        <taxon>Pseudonocardiales</taxon>
        <taxon>Pseudonocardiaceae</taxon>
        <taxon>Saccharothrix</taxon>
    </lineage>
</organism>
<comment type="caution">
    <text evidence="3">The sequence shown here is derived from an EMBL/GenBank/DDBJ whole genome shotgun (WGS) entry which is preliminary data.</text>
</comment>